<accession>A0A6J8B949</accession>
<dbReference type="EMBL" id="CACVKT020002620">
    <property type="protein sequence ID" value="CAC5379129.1"/>
    <property type="molecule type" value="Genomic_DNA"/>
</dbReference>
<name>A0A6J8B949_MYTCO</name>
<gene>
    <name evidence="1" type="ORF">MCOR_15222</name>
</gene>
<proteinExistence type="predicted"/>
<evidence type="ECO:0000313" key="1">
    <source>
        <dbReference type="EMBL" id="CAC5379129.1"/>
    </source>
</evidence>
<protein>
    <recommendedName>
        <fullName evidence="3">DUF5641 domain-containing protein</fullName>
    </recommendedName>
</protein>
<keyword evidence="2" id="KW-1185">Reference proteome</keyword>
<dbReference type="OrthoDB" id="6153979at2759"/>
<evidence type="ECO:0008006" key="3">
    <source>
        <dbReference type="Google" id="ProtNLM"/>
    </source>
</evidence>
<sequence>MDSKLKAVRSGHRRQVTKLLKKFEDIEKNLDLDKDDVKLIADAIEQKQRTIVDLHEKILDSTSEEYMFNLESKLRKIRKLSHSDSLSQNVRVASTSLDPNANRFTPTYPTNISFTNANVIHSNETGINVTHFDNFRCMQNTHRPVSDNRASSISPVLFNIISSHYMEEKSNENFWKLESLAINPAETDENLKYLQTYQQTSLRFEDMLPRSKWKLAIVEELVTGNDGHVRASTGHTTRPIVKMYPIDVNANLTLYELKILSITLKLTKTHVVLHQKEKQQCERMKEFTSGYMDNNL</sequence>
<evidence type="ECO:0000313" key="2">
    <source>
        <dbReference type="Proteomes" id="UP000507470"/>
    </source>
</evidence>
<organism evidence="1 2">
    <name type="scientific">Mytilus coruscus</name>
    <name type="common">Sea mussel</name>
    <dbReference type="NCBI Taxonomy" id="42192"/>
    <lineage>
        <taxon>Eukaryota</taxon>
        <taxon>Metazoa</taxon>
        <taxon>Spiralia</taxon>
        <taxon>Lophotrochozoa</taxon>
        <taxon>Mollusca</taxon>
        <taxon>Bivalvia</taxon>
        <taxon>Autobranchia</taxon>
        <taxon>Pteriomorphia</taxon>
        <taxon>Mytilida</taxon>
        <taxon>Mytiloidea</taxon>
        <taxon>Mytilidae</taxon>
        <taxon>Mytilinae</taxon>
        <taxon>Mytilus</taxon>
    </lineage>
</organism>
<dbReference type="AlphaFoldDB" id="A0A6J8B949"/>
<dbReference type="Proteomes" id="UP000507470">
    <property type="component" value="Unassembled WGS sequence"/>
</dbReference>
<reference evidence="1 2" key="1">
    <citation type="submission" date="2020-06" db="EMBL/GenBank/DDBJ databases">
        <authorList>
            <person name="Li R."/>
            <person name="Bekaert M."/>
        </authorList>
    </citation>
    <scope>NUCLEOTIDE SEQUENCE [LARGE SCALE GENOMIC DNA]</scope>
    <source>
        <strain evidence="2">wild</strain>
    </source>
</reference>